<comment type="caution">
    <text evidence="1">The sequence shown here is derived from an EMBL/GenBank/DDBJ whole genome shotgun (WGS) entry which is preliminary data.</text>
</comment>
<dbReference type="Proteomes" id="UP000054911">
    <property type="component" value="Unassembled WGS sequence"/>
</dbReference>
<gene>
    <name evidence="1" type="ORF">AWB80_04178</name>
</gene>
<evidence type="ECO:0000313" key="1">
    <source>
        <dbReference type="EMBL" id="SAK73843.1"/>
    </source>
</evidence>
<keyword evidence="2" id="KW-1185">Reference proteome</keyword>
<sequence>MRERKRLSLAIHGRDVHSFRGRNFDLPATTRGRANNDFGVVGTFVRQHLILAPLRRETGCPGPKLVCELLQATEKCISTRY</sequence>
<protein>
    <submittedName>
        <fullName evidence="1">Uncharacterized protein</fullName>
    </submittedName>
</protein>
<organism evidence="1 2">
    <name type="scientific">Caballeronia pedi</name>
    <dbReference type="NCBI Taxonomy" id="1777141"/>
    <lineage>
        <taxon>Bacteria</taxon>
        <taxon>Pseudomonadati</taxon>
        <taxon>Pseudomonadota</taxon>
        <taxon>Betaproteobacteria</taxon>
        <taxon>Burkholderiales</taxon>
        <taxon>Burkholderiaceae</taxon>
        <taxon>Caballeronia</taxon>
    </lineage>
</organism>
<reference evidence="1" key="1">
    <citation type="submission" date="2016-01" db="EMBL/GenBank/DDBJ databases">
        <authorList>
            <person name="Peeters C."/>
        </authorList>
    </citation>
    <scope>NUCLEOTIDE SEQUENCE [LARGE SCALE GENOMIC DNA]</scope>
    <source>
        <strain evidence="1">LMG 29323</strain>
    </source>
</reference>
<evidence type="ECO:0000313" key="2">
    <source>
        <dbReference type="Proteomes" id="UP000054911"/>
    </source>
</evidence>
<name>A0A158BUT2_9BURK</name>
<dbReference type="AlphaFoldDB" id="A0A158BUT2"/>
<accession>A0A158BUT2</accession>
<proteinExistence type="predicted"/>
<dbReference type="EMBL" id="FCOE02000013">
    <property type="protein sequence ID" value="SAK73843.1"/>
    <property type="molecule type" value="Genomic_DNA"/>
</dbReference>